<evidence type="ECO:0000313" key="2">
    <source>
        <dbReference type="EMBL" id="PKF68838.1"/>
    </source>
</evidence>
<sequence>MGDAAMTEGQAYGDAVEELRHASGGRYAGPGIRPQEVKQALSGAAGIDPGAIGQHLGFAVGATDTSRLGKGWLGGLLQVLQHLAFGLIGDALGKGIREWWQNREDAQQLTHEAEKATEAMRDICATSDTAASEILAALSQNVTALSNHLRCLALQSGPEQAAAFNSALGMAANVIDQAGSSVMELCRERDGALAGCMEELERRVSTVCEAPQPCGPAAVEPARAERSCPPVEREAPSVGASPTPPAPAPDVPPGRGSGAAPGVEAAAAGPEHIPVEKPETACPEPRLTPAAASEAATPAASGENEPQTRHAAREEGCSVPPRVERPSTSPEPAGGAHCAPVSPAQAGRSPEPPSSLTPPPVPPAQVTTEAVSCGERQPCGVEGIVGSLAGAGAAGMEAILNGARLGAEIVGGAVEGIAQAVESAVPPADGTPPCPPQASDPLCENPTIPSEQTEQPIPPVSDTLGSTQGNAECVEGVPPRSAPPEPDSCPSQEPSPPPEPPTTPEPPCVSPEPAGTAPAEPQPDASIDPGVDLASVPEPEPPAEKLAHLGQTSEHSPEQASVGEEAPASPAGGDPSEQTLAGEVEPGVSRADAAADTDNSDGEDDAGARGQENPDGGNGQQEEGSRTGGARKAGTW</sequence>
<feature type="compositionally biased region" description="Basic and acidic residues" evidence="1">
    <location>
        <begin position="306"/>
        <end position="316"/>
    </location>
</feature>
<feature type="compositionally biased region" description="Pro residues" evidence="1">
    <location>
        <begin position="480"/>
        <end position="510"/>
    </location>
</feature>
<name>A0A2N0X801_9CORY</name>
<protein>
    <submittedName>
        <fullName evidence="2">Uncharacterized protein</fullName>
    </submittedName>
</protein>
<gene>
    <name evidence="2" type="ORF">CXB45_04985</name>
</gene>
<feature type="compositionally biased region" description="Basic and acidic residues" evidence="1">
    <location>
        <begin position="222"/>
        <end position="235"/>
    </location>
</feature>
<feature type="compositionally biased region" description="Pro residues" evidence="1">
    <location>
        <begin position="242"/>
        <end position="252"/>
    </location>
</feature>
<dbReference type="EMBL" id="PJAF01000011">
    <property type="protein sequence ID" value="PKF68838.1"/>
    <property type="molecule type" value="Genomic_DNA"/>
</dbReference>
<dbReference type="AlphaFoldDB" id="A0A2N0X801"/>
<reference evidence="2 3" key="1">
    <citation type="submission" date="2017-12" db="EMBL/GenBank/DDBJ databases">
        <title>Corynebacterium mastitidis 16-1433 Genome.</title>
        <authorList>
            <person name="Gulvik C.A."/>
        </authorList>
    </citation>
    <scope>NUCLEOTIDE SEQUENCE [LARGE SCALE GENOMIC DNA]</scope>
    <source>
        <strain evidence="2 3">16-1433</strain>
    </source>
</reference>
<feature type="compositionally biased region" description="Low complexity" evidence="1">
    <location>
        <begin position="288"/>
        <end position="301"/>
    </location>
</feature>
<organism evidence="2 3">
    <name type="scientific">Corynebacterium mastitidis</name>
    <dbReference type="NCBI Taxonomy" id="161890"/>
    <lineage>
        <taxon>Bacteria</taxon>
        <taxon>Bacillati</taxon>
        <taxon>Actinomycetota</taxon>
        <taxon>Actinomycetes</taxon>
        <taxon>Mycobacteriales</taxon>
        <taxon>Corynebacteriaceae</taxon>
        <taxon>Corynebacterium</taxon>
    </lineage>
</organism>
<feature type="region of interest" description="Disordered" evidence="1">
    <location>
        <begin position="210"/>
        <end position="370"/>
    </location>
</feature>
<dbReference type="STRING" id="1121365.GCA_000375365_01136"/>
<proteinExistence type="predicted"/>
<feature type="compositionally biased region" description="Low complexity" evidence="1">
    <location>
        <begin position="258"/>
        <end position="271"/>
    </location>
</feature>
<feature type="region of interest" description="Disordered" evidence="1">
    <location>
        <begin position="423"/>
        <end position="636"/>
    </location>
</feature>
<evidence type="ECO:0000313" key="3">
    <source>
        <dbReference type="Proteomes" id="UP000233249"/>
    </source>
</evidence>
<feature type="compositionally biased region" description="Pro residues" evidence="1">
    <location>
        <begin position="429"/>
        <end position="438"/>
    </location>
</feature>
<comment type="caution">
    <text evidence="2">The sequence shown here is derived from an EMBL/GenBank/DDBJ whole genome shotgun (WGS) entry which is preliminary data.</text>
</comment>
<feature type="compositionally biased region" description="Pro residues" evidence="1">
    <location>
        <begin position="350"/>
        <end position="363"/>
    </location>
</feature>
<dbReference type="Proteomes" id="UP000233249">
    <property type="component" value="Unassembled WGS sequence"/>
</dbReference>
<accession>A0A2N0X801</accession>
<evidence type="ECO:0000256" key="1">
    <source>
        <dbReference type="SAM" id="MobiDB-lite"/>
    </source>
</evidence>